<dbReference type="GO" id="GO:0003676">
    <property type="term" value="F:nucleic acid binding"/>
    <property type="evidence" value="ECO:0007669"/>
    <property type="project" value="InterPro"/>
</dbReference>
<dbReference type="EMBL" id="AP026866">
    <property type="protein sequence ID" value="BDS07491.1"/>
    <property type="molecule type" value="Genomic_DNA"/>
</dbReference>
<dbReference type="InterPro" id="IPR011856">
    <property type="entry name" value="tRNA_endonuc-like_dom_sf"/>
</dbReference>
<proteinExistence type="predicted"/>
<evidence type="ECO:0000313" key="1">
    <source>
        <dbReference type="EMBL" id="BDS07491.1"/>
    </source>
</evidence>
<gene>
    <name evidence="1" type="ORF">NT6N_25310</name>
</gene>
<dbReference type="KEGG" id="osu:NT6N_25310"/>
<dbReference type="AlphaFoldDB" id="A0AAT9FNC0"/>
<name>A0AAT9FNC0_9BACT</name>
<dbReference type="Gene3D" id="3.40.1350.10">
    <property type="match status" value="1"/>
</dbReference>
<organism evidence="1">
    <name type="scientific">Oceaniferula spumae</name>
    <dbReference type="NCBI Taxonomy" id="2979115"/>
    <lineage>
        <taxon>Bacteria</taxon>
        <taxon>Pseudomonadati</taxon>
        <taxon>Verrucomicrobiota</taxon>
        <taxon>Verrucomicrobiia</taxon>
        <taxon>Verrucomicrobiales</taxon>
        <taxon>Verrucomicrobiaceae</taxon>
        <taxon>Oceaniferula</taxon>
    </lineage>
</organism>
<sequence length="166" mass="19214">MTSPTFRHSAGFGKRIEYWIVGLMLKEGLDVYLPLVDDDAIDAVVRRDDGSFTTVQIKARSKTCKFGNGALFAAIPHEFRDNYWFVFYSERMDKIWIMTSEEFIAESSQNKTGKNTGKRTIWLNGRRTDRKTGEKYEYCKTQFERYIASDFSRLSSPYPAAEKNKG</sequence>
<protein>
    <recommendedName>
        <fullName evidence="2">DUF4365 domain-containing protein</fullName>
    </recommendedName>
</protein>
<evidence type="ECO:0008006" key="2">
    <source>
        <dbReference type="Google" id="ProtNLM"/>
    </source>
</evidence>
<accession>A0AAT9FNC0</accession>
<reference evidence="1" key="1">
    <citation type="submission" date="2024-07" db="EMBL/GenBank/DDBJ databases">
        <title>Complete genome sequence of Verrucomicrobiaceae bacterium NT6N.</title>
        <authorList>
            <person name="Huang C."/>
            <person name="Takami H."/>
            <person name="Hamasaki K."/>
        </authorList>
    </citation>
    <scope>NUCLEOTIDE SEQUENCE</scope>
    <source>
        <strain evidence="1">NT6N</strain>
    </source>
</reference>